<dbReference type="PANTHER" id="PTHR42070:SF1">
    <property type="entry name" value="FILAMENT ASSOCIATED PROTEIN, PUTATIVE (AFU_ORTHOLOGUE AFUA_8G06630)-RELATED"/>
    <property type="match status" value="1"/>
</dbReference>
<evidence type="ECO:0008006" key="3">
    <source>
        <dbReference type="Google" id="ProtNLM"/>
    </source>
</evidence>
<dbReference type="RefSeq" id="XP_056768425.1">
    <property type="nucleotide sequence ID" value="XM_056907698.1"/>
</dbReference>
<dbReference type="GeneID" id="81597941"/>
<comment type="caution">
    <text evidence="1">The sequence shown here is derived from an EMBL/GenBank/DDBJ whole genome shotgun (WGS) entry which is preliminary data.</text>
</comment>
<evidence type="ECO:0000313" key="2">
    <source>
        <dbReference type="Proteomes" id="UP001213681"/>
    </source>
</evidence>
<accession>A0AAD6G5Q5</accession>
<dbReference type="Gene3D" id="1.20.5.170">
    <property type="match status" value="1"/>
</dbReference>
<evidence type="ECO:0000313" key="1">
    <source>
        <dbReference type="EMBL" id="KAJ5456052.1"/>
    </source>
</evidence>
<keyword evidence="2" id="KW-1185">Reference proteome</keyword>
<dbReference type="AlphaFoldDB" id="A0AAD6G5Q5"/>
<dbReference type="EMBL" id="JAPVEA010000004">
    <property type="protein sequence ID" value="KAJ5456052.1"/>
    <property type="molecule type" value="Genomic_DNA"/>
</dbReference>
<dbReference type="SUPFAM" id="SSF57959">
    <property type="entry name" value="Leucine zipper domain"/>
    <property type="match status" value="1"/>
</dbReference>
<sequence>MPRMKVKTKAEDLARVRNNQRNCRARQKEYIRDLEQKVQHYETAQSARLDDLQKKIDLLSVENQLLKYFVESITSGSHPSPSHEARRAITGSEVDFDLLLSSDYSTTSDFVPSVSSILYKRTVMMAMLSNRA</sequence>
<protein>
    <recommendedName>
        <fullName evidence="3">BZIP domain-containing protein</fullName>
    </recommendedName>
</protein>
<name>A0AAD6G5Q5_9EURO</name>
<dbReference type="InterPro" id="IPR046347">
    <property type="entry name" value="bZIP_sf"/>
</dbReference>
<gene>
    <name evidence="1" type="ORF">N7458_004316</name>
</gene>
<dbReference type="PANTHER" id="PTHR42070">
    <property type="entry name" value="FILAMENT ASSOCIATED PROTEIN, PUTATIVE (AFU_ORTHOLOGUE AFUA_8G06630)-RELATED"/>
    <property type="match status" value="1"/>
</dbReference>
<reference evidence="1" key="1">
    <citation type="submission" date="2022-12" db="EMBL/GenBank/DDBJ databases">
        <authorList>
            <person name="Petersen C."/>
        </authorList>
    </citation>
    <scope>NUCLEOTIDE SEQUENCE</scope>
    <source>
        <strain evidence="1">IBT 16125</strain>
    </source>
</reference>
<reference evidence="1" key="2">
    <citation type="journal article" date="2023" name="IMA Fungus">
        <title>Comparative genomic study of the Penicillium genus elucidates a diverse pangenome and 15 lateral gene transfer events.</title>
        <authorList>
            <person name="Petersen C."/>
            <person name="Sorensen T."/>
            <person name="Nielsen M.R."/>
            <person name="Sondergaard T.E."/>
            <person name="Sorensen J.L."/>
            <person name="Fitzpatrick D.A."/>
            <person name="Frisvad J.C."/>
            <person name="Nielsen K.L."/>
        </authorList>
    </citation>
    <scope>NUCLEOTIDE SEQUENCE</scope>
    <source>
        <strain evidence="1">IBT 16125</strain>
    </source>
</reference>
<dbReference type="GO" id="GO:0003700">
    <property type="term" value="F:DNA-binding transcription factor activity"/>
    <property type="evidence" value="ECO:0007669"/>
    <property type="project" value="InterPro"/>
</dbReference>
<organism evidence="1 2">
    <name type="scientific">Penicillium daleae</name>
    <dbReference type="NCBI Taxonomy" id="63821"/>
    <lineage>
        <taxon>Eukaryota</taxon>
        <taxon>Fungi</taxon>
        <taxon>Dikarya</taxon>
        <taxon>Ascomycota</taxon>
        <taxon>Pezizomycotina</taxon>
        <taxon>Eurotiomycetes</taxon>
        <taxon>Eurotiomycetidae</taxon>
        <taxon>Eurotiales</taxon>
        <taxon>Aspergillaceae</taxon>
        <taxon>Penicillium</taxon>
    </lineage>
</organism>
<dbReference type="CDD" id="cd14688">
    <property type="entry name" value="bZIP_YAP"/>
    <property type="match status" value="1"/>
</dbReference>
<dbReference type="Proteomes" id="UP001213681">
    <property type="component" value="Unassembled WGS sequence"/>
</dbReference>
<proteinExistence type="predicted"/>